<feature type="compositionally biased region" description="Low complexity" evidence="3">
    <location>
        <begin position="57"/>
        <end position="75"/>
    </location>
</feature>
<evidence type="ECO:0000256" key="3">
    <source>
        <dbReference type="SAM" id="MobiDB-lite"/>
    </source>
</evidence>
<comment type="subunit">
    <text evidence="2">Component of the Golgi-associated retrograde protein (GARP) complex.</text>
</comment>
<organism evidence="4 5">
    <name type="scientific">Paraphoma chrysanthemicola</name>
    <dbReference type="NCBI Taxonomy" id="798071"/>
    <lineage>
        <taxon>Eukaryota</taxon>
        <taxon>Fungi</taxon>
        <taxon>Dikarya</taxon>
        <taxon>Ascomycota</taxon>
        <taxon>Pezizomycotina</taxon>
        <taxon>Dothideomycetes</taxon>
        <taxon>Pleosporomycetidae</taxon>
        <taxon>Pleosporales</taxon>
        <taxon>Pleosporineae</taxon>
        <taxon>Phaeosphaeriaceae</taxon>
        <taxon>Paraphoma</taxon>
    </lineage>
</organism>
<keyword evidence="2" id="KW-0653">Protein transport</keyword>
<feature type="region of interest" description="Disordered" evidence="3">
    <location>
        <begin position="51"/>
        <end position="77"/>
    </location>
</feature>
<evidence type="ECO:0000256" key="2">
    <source>
        <dbReference type="RuleBase" id="RU368010"/>
    </source>
</evidence>
<dbReference type="GO" id="GO:0000938">
    <property type="term" value="C:GARP complex"/>
    <property type="evidence" value="ECO:0007669"/>
    <property type="project" value="UniProtKB-UniRule"/>
</dbReference>
<dbReference type="GO" id="GO:0006869">
    <property type="term" value="P:lipid transport"/>
    <property type="evidence" value="ECO:0007669"/>
    <property type="project" value="UniProtKB-UniRule"/>
</dbReference>
<dbReference type="OrthoDB" id="203678at2759"/>
<dbReference type="GO" id="GO:1990745">
    <property type="term" value="C:EARP complex"/>
    <property type="evidence" value="ECO:0007669"/>
    <property type="project" value="TreeGrafter"/>
</dbReference>
<dbReference type="GO" id="GO:0042147">
    <property type="term" value="P:retrograde transport, endosome to Golgi"/>
    <property type="evidence" value="ECO:0007669"/>
    <property type="project" value="UniProtKB-UniRule"/>
</dbReference>
<dbReference type="EMBL" id="JAGMVJ010000001">
    <property type="protein sequence ID" value="KAH7095131.1"/>
    <property type="molecule type" value="Genomic_DNA"/>
</dbReference>
<keyword evidence="2" id="KW-0445">Lipid transport</keyword>
<sequence>MGSSCQEAASASPRHRISTQHHVVACCQHPSYKRLRKSFGTAIMSTIASPRASISVRSPSSTRTSFDSSRAPQPARRNRAALREFYGLKNAAKDADAKISEESARTELGPEEDETLTELDTADFNAEAFVDNLLAKEGLKGVLKVEADLISQIRNLDSDRKSLVYDNYSKLLSATSTIRRMRGNMDPLAPTTHTLGPAISHIAETAATLSSSMQTLQAKPAGLGISVRVEQDTAEQEAALKTRRQRDTVKWVLDTPRRLQQLIDQERDEEAEQDWEDVSNILDKWQGVSGAKELREECEAIMQEEADSD</sequence>
<comment type="caution">
    <text evidence="4">The sequence shown here is derived from an EMBL/GenBank/DDBJ whole genome shotgun (WGS) entry which is preliminary data.</text>
</comment>
<name>A0A8K0RJV7_9PLEO</name>
<keyword evidence="2" id="KW-0333">Golgi apparatus</keyword>
<dbReference type="GO" id="GO:0005829">
    <property type="term" value="C:cytosol"/>
    <property type="evidence" value="ECO:0007669"/>
    <property type="project" value="GOC"/>
</dbReference>
<reference evidence="4" key="1">
    <citation type="journal article" date="2021" name="Nat. Commun.">
        <title>Genetic determinants of endophytism in the Arabidopsis root mycobiome.</title>
        <authorList>
            <person name="Mesny F."/>
            <person name="Miyauchi S."/>
            <person name="Thiergart T."/>
            <person name="Pickel B."/>
            <person name="Atanasova L."/>
            <person name="Karlsson M."/>
            <person name="Huettel B."/>
            <person name="Barry K.W."/>
            <person name="Haridas S."/>
            <person name="Chen C."/>
            <person name="Bauer D."/>
            <person name="Andreopoulos W."/>
            <person name="Pangilinan J."/>
            <person name="LaButti K."/>
            <person name="Riley R."/>
            <person name="Lipzen A."/>
            <person name="Clum A."/>
            <person name="Drula E."/>
            <person name="Henrissat B."/>
            <person name="Kohler A."/>
            <person name="Grigoriev I.V."/>
            <person name="Martin F.M."/>
            <person name="Hacquard S."/>
        </authorList>
    </citation>
    <scope>NUCLEOTIDE SEQUENCE</scope>
    <source>
        <strain evidence="4">MPI-SDFR-AT-0120</strain>
    </source>
</reference>
<dbReference type="Pfam" id="PF08700">
    <property type="entry name" value="VPS51_Exo84_N"/>
    <property type="match status" value="1"/>
</dbReference>
<dbReference type="GO" id="GO:0048193">
    <property type="term" value="P:Golgi vesicle transport"/>
    <property type="evidence" value="ECO:0007669"/>
    <property type="project" value="TreeGrafter"/>
</dbReference>
<protein>
    <recommendedName>
        <fullName evidence="2">Vacuolar protein sorting-associated protein 51 homolog</fullName>
    </recommendedName>
</protein>
<comment type="subcellular location">
    <subcellularLocation>
        <location evidence="2">Golgi apparatus</location>
        <location evidence="2">trans-Golgi network</location>
    </subcellularLocation>
</comment>
<comment type="similarity">
    <text evidence="1 2">Belongs to the VPS51 family.</text>
</comment>
<dbReference type="PANTHER" id="PTHR15954:SF4">
    <property type="entry name" value="VACUOLAR PROTEIN SORTING-ASSOCIATED PROTEIN 51 HOMOLOG"/>
    <property type="match status" value="1"/>
</dbReference>
<dbReference type="GO" id="GO:0032456">
    <property type="term" value="P:endocytic recycling"/>
    <property type="evidence" value="ECO:0007669"/>
    <property type="project" value="TreeGrafter"/>
</dbReference>
<gene>
    <name evidence="4" type="ORF">FB567DRAFT_21128</name>
</gene>
<evidence type="ECO:0000313" key="4">
    <source>
        <dbReference type="EMBL" id="KAH7095131.1"/>
    </source>
</evidence>
<evidence type="ECO:0000313" key="5">
    <source>
        <dbReference type="Proteomes" id="UP000813461"/>
    </source>
</evidence>
<keyword evidence="5" id="KW-1185">Reference proteome</keyword>
<accession>A0A8K0RJV7</accession>
<dbReference type="AlphaFoldDB" id="A0A8K0RJV7"/>
<dbReference type="GO" id="GO:0015031">
    <property type="term" value="P:protein transport"/>
    <property type="evidence" value="ECO:0007669"/>
    <property type="project" value="UniProtKB-UniRule"/>
</dbReference>
<comment type="function">
    <text evidence="2">Acts as component of the GARP complex that is involved in retrograde transport from early and late endosomes to the trans-Golgi network (TGN).</text>
</comment>
<keyword evidence="2" id="KW-0813">Transport</keyword>
<evidence type="ECO:0000256" key="1">
    <source>
        <dbReference type="ARBA" id="ARBA00006080"/>
    </source>
</evidence>
<dbReference type="PANTHER" id="PTHR15954">
    <property type="entry name" value="VACUOLAR PROTEIN SORTING-ASSOCIATED PROTEIN 51 HOMOLOG"/>
    <property type="match status" value="1"/>
</dbReference>
<dbReference type="Proteomes" id="UP000813461">
    <property type="component" value="Unassembled WGS sequence"/>
</dbReference>
<proteinExistence type="inferred from homology"/>
<dbReference type="GO" id="GO:0016020">
    <property type="term" value="C:membrane"/>
    <property type="evidence" value="ECO:0007669"/>
    <property type="project" value="TreeGrafter"/>
</dbReference>
<dbReference type="GO" id="GO:0007030">
    <property type="term" value="P:Golgi organization"/>
    <property type="evidence" value="ECO:0007669"/>
    <property type="project" value="UniProtKB-UniRule"/>
</dbReference>
<dbReference type="InterPro" id="IPR014812">
    <property type="entry name" value="Vps51"/>
</dbReference>